<sequence>MKFFSLDKTILKSDPYYKNRLLIIKKLDFDELNDFLNDQNDEILKFVLKELYLRYCVNKDIFEKNLFNDEICINGEKYENSEILSKLSRLILHQNYNIRILASKLIFTFVKNDELLYILDKKIESNIGDMLLERTQIIDVDISKKSEILLKENLKKFLNGEPFNNIYKMKNDVLDYYLFLKDLYKALLKNSKSKILQLNKKYQNVDFSDNILNDKKIF</sequence>
<dbReference type="VEuPathDB" id="MicrosporidiaDB:NAPIS_ORF01078"/>
<reference evidence="1 2" key="1">
    <citation type="journal article" date="2013" name="BMC Genomics">
        <title>Genome sequencing and comparative genomics of honey bee microsporidia, Nosema apis reveal novel insights into host-parasite interactions.</title>
        <authorList>
            <person name="Chen Yp."/>
            <person name="Pettis J.S."/>
            <person name="Zhao Y."/>
            <person name="Liu X."/>
            <person name="Tallon L.J."/>
            <person name="Sadzewicz L.D."/>
            <person name="Li R."/>
            <person name="Zheng H."/>
            <person name="Huang S."/>
            <person name="Zhang X."/>
            <person name="Hamilton M.C."/>
            <person name="Pernal S.F."/>
            <person name="Melathopoulos A.P."/>
            <person name="Yan X."/>
            <person name="Evans J.D."/>
        </authorList>
    </citation>
    <scope>NUCLEOTIDE SEQUENCE [LARGE SCALE GENOMIC DNA]</scope>
    <source>
        <strain evidence="1 2">BRL 01</strain>
    </source>
</reference>
<proteinExistence type="predicted"/>
<evidence type="ECO:0000313" key="1">
    <source>
        <dbReference type="EMBL" id="EQB61350.1"/>
    </source>
</evidence>
<protein>
    <submittedName>
        <fullName evidence="1">Uncharacterized protein</fullName>
    </submittedName>
</protein>
<accession>T0MK16</accession>
<keyword evidence="2" id="KW-1185">Reference proteome</keyword>
<gene>
    <name evidence="1" type="ORF">NAPIS_ORF01078</name>
</gene>
<dbReference type="Proteomes" id="UP000053780">
    <property type="component" value="Unassembled WGS sequence"/>
</dbReference>
<dbReference type="HOGENOM" id="CLU_1267211_0_0_1"/>
<name>T0MK16_9MICR</name>
<dbReference type="EMBL" id="KE647149">
    <property type="protein sequence ID" value="EQB61350.1"/>
    <property type="molecule type" value="Genomic_DNA"/>
</dbReference>
<evidence type="ECO:0000313" key="2">
    <source>
        <dbReference type="Proteomes" id="UP000053780"/>
    </source>
</evidence>
<dbReference type="AlphaFoldDB" id="T0MK16"/>
<organism evidence="1 2">
    <name type="scientific">Vairimorpha apis BRL 01</name>
    <dbReference type="NCBI Taxonomy" id="1037528"/>
    <lineage>
        <taxon>Eukaryota</taxon>
        <taxon>Fungi</taxon>
        <taxon>Fungi incertae sedis</taxon>
        <taxon>Microsporidia</taxon>
        <taxon>Nosematidae</taxon>
        <taxon>Vairimorpha</taxon>
    </lineage>
</organism>